<dbReference type="Proteomes" id="UP001595824">
    <property type="component" value="Unassembled WGS sequence"/>
</dbReference>
<comment type="caution">
    <text evidence="2">The sequence shown here is derived from an EMBL/GenBank/DDBJ whole genome shotgun (WGS) entry which is preliminary data.</text>
</comment>
<evidence type="ECO:0000313" key="3">
    <source>
        <dbReference type="Proteomes" id="UP001595824"/>
    </source>
</evidence>
<dbReference type="Pfam" id="PF19054">
    <property type="entry name" value="DUF5753"/>
    <property type="match status" value="1"/>
</dbReference>
<dbReference type="Gene3D" id="1.10.260.40">
    <property type="entry name" value="lambda repressor-like DNA-binding domains"/>
    <property type="match status" value="1"/>
</dbReference>
<dbReference type="Pfam" id="PF13560">
    <property type="entry name" value="HTH_31"/>
    <property type="match status" value="1"/>
</dbReference>
<proteinExistence type="predicted"/>
<dbReference type="SUPFAM" id="SSF47413">
    <property type="entry name" value="lambda repressor-like DNA-binding domains"/>
    <property type="match status" value="1"/>
</dbReference>
<feature type="domain" description="HTH cro/C1-type" evidence="1">
    <location>
        <begin position="19"/>
        <end position="73"/>
    </location>
</feature>
<keyword evidence="3" id="KW-1185">Reference proteome</keyword>
<dbReference type="InterPro" id="IPR001387">
    <property type="entry name" value="Cro/C1-type_HTH"/>
</dbReference>
<sequence length="277" mass="31183">MTFDPEQLGQPKQELAALLKELRKRAGLTGDRLARRCNMSQSKISRIENGKAQPSLLDLERILRAVAAPPEVIEEVITLARLANTEWQDLRSLRRRGLEKKQTELAALESSSTEFRFFLLSMITGLLSTPEYIRASLAHSPTDVTKTIARKLERQEVLYDTQKRFTFILTEQAVRWPLLSPAAMAMQIDRLASLTHLPNVKLGVIPIAGYKPMTLMDTFTVYDNALATVENTTGVVILRDPRDIEMHLELFSTLEGYALFGAEARALLTEWAAVCRS</sequence>
<reference evidence="3" key="1">
    <citation type="journal article" date="2019" name="Int. J. Syst. Evol. Microbiol.">
        <title>The Global Catalogue of Microorganisms (GCM) 10K type strain sequencing project: providing services to taxonomists for standard genome sequencing and annotation.</title>
        <authorList>
            <consortium name="The Broad Institute Genomics Platform"/>
            <consortium name="The Broad Institute Genome Sequencing Center for Infectious Disease"/>
            <person name="Wu L."/>
            <person name="Ma J."/>
        </authorList>
    </citation>
    <scope>NUCLEOTIDE SEQUENCE [LARGE SCALE GENOMIC DNA]</scope>
    <source>
        <strain evidence="3">PCU 347</strain>
    </source>
</reference>
<evidence type="ECO:0000313" key="2">
    <source>
        <dbReference type="EMBL" id="MFC4329657.1"/>
    </source>
</evidence>
<organism evidence="2 3">
    <name type="scientific">Streptomyces andamanensis</name>
    <dbReference type="NCBI Taxonomy" id="1565035"/>
    <lineage>
        <taxon>Bacteria</taxon>
        <taxon>Bacillati</taxon>
        <taxon>Actinomycetota</taxon>
        <taxon>Actinomycetes</taxon>
        <taxon>Kitasatosporales</taxon>
        <taxon>Streptomycetaceae</taxon>
        <taxon>Streptomyces</taxon>
    </lineage>
</organism>
<name>A0ABV8TGU0_9ACTN</name>
<dbReference type="SMART" id="SM00530">
    <property type="entry name" value="HTH_XRE"/>
    <property type="match status" value="1"/>
</dbReference>
<dbReference type="CDD" id="cd00093">
    <property type="entry name" value="HTH_XRE"/>
    <property type="match status" value="1"/>
</dbReference>
<dbReference type="InterPro" id="IPR043917">
    <property type="entry name" value="DUF5753"/>
</dbReference>
<gene>
    <name evidence="2" type="ORF">ACFPC0_18010</name>
</gene>
<dbReference type="PROSITE" id="PS50943">
    <property type="entry name" value="HTH_CROC1"/>
    <property type="match status" value="1"/>
</dbReference>
<protein>
    <submittedName>
        <fullName evidence="2">Helix-turn-helix domain-containing protein</fullName>
    </submittedName>
</protein>
<evidence type="ECO:0000259" key="1">
    <source>
        <dbReference type="PROSITE" id="PS50943"/>
    </source>
</evidence>
<dbReference type="EMBL" id="JBHSDP010000015">
    <property type="protein sequence ID" value="MFC4329657.1"/>
    <property type="molecule type" value="Genomic_DNA"/>
</dbReference>
<dbReference type="InterPro" id="IPR010982">
    <property type="entry name" value="Lambda_DNA-bd_dom_sf"/>
</dbReference>
<accession>A0ABV8TGU0</accession>
<dbReference type="RefSeq" id="WP_381740210.1">
    <property type="nucleotide sequence ID" value="NZ_JBHSDP010000015.1"/>
</dbReference>